<dbReference type="GO" id="GO:0032267">
    <property type="term" value="F:tRNA(Ile)-lysidine synthase activity"/>
    <property type="evidence" value="ECO:0007669"/>
    <property type="project" value="UniProtKB-EC"/>
</dbReference>
<dbReference type="CDD" id="cd01992">
    <property type="entry name" value="TilS_N"/>
    <property type="match status" value="1"/>
</dbReference>
<dbReference type="EC" id="6.3.4.19" evidence="6"/>
<sequence length="450" mass="49652">MLTQGVRPNRASDVFFKTDFFNTDFSNGAIVAISGGSDSTALLILIHDYFCARWPQAKLIAATVDHGLRAVSHDEALKVASLCTELGIQHHILIWDGPKPQTGIPAAGRKMRYRLLAKLARANNIGIILTGHTADDLAETVTMRRERGQSSGFNRGLAGMAPFTLFESDIWIARPFLSTRRQALRALLTARKVDWIDDPTNEDHTYERPRVRSRLDEQQVLSAIQMAVQAANRRRDLDMRTASLIAHHALQPAPGLFHLERALLFAPDREAVLHALRLLLATIGGLSHLPDPGRVQSLLEGLAQGTMRRATLARTLIDARRSGIFLLRELRDLPRPLTTDGSFQDGQIWDGRYRIRFSNHDTHAAALATESKSIFPHLPDRLVQAALGTQPAQFFPGKNVAALPLIAPFAGFLPDFDLHSAGVLAKLVGAKPFPALPRLFSALKNHIGRP</sequence>
<evidence type="ECO:0000256" key="4">
    <source>
        <dbReference type="ARBA" id="ARBA00022840"/>
    </source>
</evidence>
<protein>
    <recommendedName>
        <fullName evidence="6">tRNA(Ile)-lysidine synthase</fullName>
        <ecNumber evidence="6">6.3.4.19</ecNumber>
    </recommendedName>
    <alternativeName>
        <fullName evidence="6">tRNA(Ile)-2-lysyl-cytidine synthase</fullName>
    </alternativeName>
    <alternativeName>
        <fullName evidence="6">tRNA(Ile)-lysidine synthetase</fullName>
    </alternativeName>
</protein>
<comment type="caution">
    <text evidence="8">The sequence shown here is derived from an EMBL/GenBank/DDBJ whole genome shotgun (WGS) entry which is preliminary data.</text>
</comment>
<evidence type="ECO:0000256" key="3">
    <source>
        <dbReference type="ARBA" id="ARBA00022741"/>
    </source>
</evidence>
<keyword evidence="3 6" id="KW-0547">Nucleotide-binding</keyword>
<dbReference type="InterPro" id="IPR012795">
    <property type="entry name" value="tRNA_Ile_lys_synt_N"/>
</dbReference>
<dbReference type="Proteomes" id="UP001596016">
    <property type="component" value="Unassembled WGS sequence"/>
</dbReference>
<evidence type="ECO:0000256" key="5">
    <source>
        <dbReference type="ARBA" id="ARBA00048539"/>
    </source>
</evidence>
<gene>
    <name evidence="6 8" type="primary">tilS</name>
    <name evidence="8" type="ORF">ACFPLB_06540</name>
</gene>
<evidence type="ECO:0000256" key="2">
    <source>
        <dbReference type="ARBA" id="ARBA00022694"/>
    </source>
</evidence>
<dbReference type="PANTHER" id="PTHR43033">
    <property type="entry name" value="TRNA(ILE)-LYSIDINE SYNTHASE-RELATED"/>
    <property type="match status" value="1"/>
</dbReference>
<evidence type="ECO:0000313" key="8">
    <source>
        <dbReference type="EMBL" id="MFC5385625.1"/>
    </source>
</evidence>
<comment type="domain">
    <text evidence="6">The N-terminal region contains the highly conserved SGGXDS motif, predicted to be a P-loop motif involved in ATP binding.</text>
</comment>
<keyword evidence="2 6" id="KW-0819">tRNA processing</keyword>
<comment type="similarity">
    <text evidence="6">Belongs to the tRNA(Ile)-lysidine synthase family.</text>
</comment>
<dbReference type="InterPro" id="IPR014729">
    <property type="entry name" value="Rossmann-like_a/b/a_fold"/>
</dbReference>
<comment type="subcellular location">
    <subcellularLocation>
        <location evidence="6">Cytoplasm</location>
    </subcellularLocation>
</comment>
<dbReference type="Pfam" id="PF01171">
    <property type="entry name" value="ATP_bind_3"/>
    <property type="match status" value="1"/>
</dbReference>
<proteinExistence type="inferred from homology"/>
<keyword evidence="9" id="KW-1185">Reference proteome</keyword>
<dbReference type="InterPro" id="IPR012094">
    <property type="entry name" value="tRNA_Ile_lys_synt"/>
</dbReference>
<accession>A0ABW0GVE5</accession>
<dbReference type="EMBL" id="JBHSLL010000016">
    <property type="protein sequence ID" value="MFC5385625.1"/>
    <property type="molecule type" value="Genomic_DNA"/>
</dbReference>
<dbReference type="HAMAP" id="MF_01161">
    <property type="entry name" value="tRNA_Ile_lys_synt"/>
    <property type="match status" value="1"/>
</dbReference>
<evidence type="ECO:0000256" key="1">
    <source>
        <dbReference type="ARBA" id="ARBA00022598"/>
    </source>
</evidence>
<evidence type="ECO:0000313" key="9">
    <source>
        <dbReference type="Proteomes" id="UP001596016"/>
    </source>
</evidence>
<comment type="catalytic activity">
    <reaction evidence="5 6">
        <text>cytidine(34) in tRNA(Ile2) + L-lysine + ATP = lysidine(34) in tRNA(Ile2) + AMP + diphosphate + H(+)</text>
        <dbReference type="Rhea" id="RHEA:43744"/>
        <dbReference type="Rhea" id="RHEA-COMP:10625"/>
        <dbReference type="Rhea" id="RHEA-COMP:10670"/>
        <dbReference type="ChEBI" id="CHEBI:15378"/>
        <dbReference type="ChEBI" id="CHEBI:30616"/>
        <dbReference type="ChEBI" id="CHEBI:32551"/>
        <dbReference type="ChEBI" id="CHEBI:33019"/>
        <dbReference type="ChEBI" id="CHEBI:82748"/>
        <dbReference type="ChEBI" id="CHEBI:83665"/>
        <dbReference type="ChEBI" id="CHEBI:456215"/>
        <dbReference type="EC" id="6.3.4.19"/>
    </reaction>
</comment>
<keyword evidence="1 6" id="KW-0436">Ligase</keyword>
<comment type="function">
    <text evidence="6">Ligates lysine onto the cytidine present at position 34 of the AUA codon-specific tRNA(Ile) that contains the anticodon CAU, in an ATP-dependent manner. Cytidine is converted to lysidine, thus changing the amino acid specificity of the tRNA from methionine to isoleucine.</text>
</comment>
<organism evidence="8 9">
    <name type="scientific">Aquamicrobium segne</name>
    <dbReference type="NCBI Taxonomy" id="469547"/>
    <lineage>
        <taxon>Bacteria</taxon>
        <taxon>Pseudomonadati</taxon>
        <taxon>Pseudomonadota</taxon>
        <taxon>Alphaproteobacteria</taxon>
        <taxon>Hyphomicrobiales</taxon>
        <taxon>Phyllobacteriaceae</taxon>
        <taxon>Aquamicrobium</taxon>
    </lineage>
</organism>
<reference evidence="9" key="1">
    <citation type="journal article" date="2019" name="Int. J. Syst. Evol. Microbiol.">
        <title>The Global Catalogue of Microorganisms (GCM) 10K type strain sequencing project: providing services to taxonomists for standard genome sequencing and annotation.</title>
        <authorList>
            <consortium name="The Broad Institute Genomics Platform"/>
            <consortium name="The Broad Institute Genome Sequencing Center for Infectious Disease"/>
            <person name="Wu L."/>
            <person name="Ma J."/>
        </authorList>
    </citation>
    <scope>NUCLEOTIDE SEQUENCE [LARGE SCALE GENOMIC DNA]</scope>
    <source>
        <strain evidence="9">CGMCC 4.1415</strain>
    </source>
</reference>
<feature type="domain" description="tRNA(Ile)-lysidine/2-thiocytidine synthase N-terminal" evidence="7">
    <location>
        <begin position="30"/>
        <end position="213"/>
    </location>
</feature>
<dbReference type="Gene3D" id="3.40.50.620">
    <property type="entry name" value="HUPs"/>
    <property type="match status" value="1"/>
</dbReference>
<dbReference type="SUPFAM" id="SSF52402">
    <property type="entry name" value="Adenine nucleotide alpha hydrolases-like"/>
    <property type="match status" value="1"/>
</dbReference>
<keyword evidence="6" id="KW-0963">Cytoplasm</keyword>
<dbReference type="PANTHER" id="PTHR43033:SF5">
    <property type="entry name" value="TRNA(ILE)-LYSIDINE SYNTHETASE"/>
    <property type="match status" value="1"/>
</dbReference>
<evidence type="ECO:0000259" key="7">
    <source>
        <dbReference type="Pfam" id="PF01171"/>
    </source>
</evidence>
<dbReference type="RefSeq" id="WP_378228570.1">
    <property type="nucleotide sequence ID" value="NZ_JBHSLL010000016.1"/>
</dbReference>
<dbReference type="InterPro" id="IPR011063">
    <property type="entry name" value="TilS/TtcA_N"/>
</dbReference>
<dbReference type="NCBIfam" id="TIGR02432">
    <property type="entry name" value="lysidine_TilS_N"/>
    <property type="match status" value="1"/>
</dbReference>
<feature type="binding site" evidence="6">
    <location>
        <begin position="34"/>
        <end position="39"/>
    </location>
    <ligand>
        <name>ATP</name>
        <dbReference type="ChEBI" id="CHEBI:30616"/>
    </ligand>
</feature>
<name>A0ABW0GVE5_9HYPH</name>
<evidence type="ECO:0000256" key="6">
    <source>
        <dbReference type="HAMAP-Rule" id="MF_01161"/>
    </source>
</evidence>
<keyword evidence="4 6" id="KW-0067">ATP-binding</keyword>